<evidence type="ECO:0000256" key="1">
    <source>
        <dbReference type="SAM" id="Coils"/>
    </source>
</evidence>
<evidence type="ECO:0000256" key="2">
    <source>
        <dbReference type="SAM" id="Phobius"/>
    </source>
</evidence>
<accession>A0A226DU84</accession>
<feature type="signal peptide" evidence="3">
    <location>
        <begin position="1"/>
        <end position="21"/>
    </location>
</feature>
<keyword evidence="5" id="KW-1185">Reference proteome</keyword>
<sequence length="269" mass="30492">MNWKLVALIIVISAAANPLYSEKDNSSHPFTPGLNEKEIITPSWMKQVNGPKLRILDYPEGHERSRYDASPVKGFSSVGFFIGLLASAIYIRLRRISKTESPLEKDILRRQLPRDLVYLALIGFGVIYLVDCLYVGIQAAIFDTWTFADRFSLQLGPANEKVNFDVVFSMKWRNLPATQRGPEGAHFATFLSNLLEDLDTKVNNLEAKNNSSHKELDVYLASVRLWLLSPPSSVGGDPEVRSKWVNFLNEMGTFLEEQRNQYVTIRGRP</sequence>
<feature type="transmembrane region" description="Helical" evidence="2">
    <location>
        <begin position="74"/>
        <end position="93"/>
    </location>
</feature>
<name>A0A226DU84_FOLCA</name>
<keyword evidence="3" id="KW-0732">Signal</keyword>
<evidence type="ECO:0000313" key="5">
    <source>
        <dbReference type="Proteomes" id="UP000198287"/>
    </source>
</evidence>
<dbReference type="AlphaFoldDB" id="A0A226DU84"/>
<feature type="chain" id="PRO_5012985581" evidence="3">
    <location>
        <begin position="22"/>
        <end position="269"/>
    </location>
</feature>
<dbReference type="Proteomes" id="UP000198287">
    <property type="component" value="Unassembled WGS sequence"/>
</dbReference>
<keyword evidence="1" id="KW-0175">Coiled coil</keyword>
<feature type="transmembrane region" description="Helical" evidence="2">
    <location>
        <begin position="116"/>
        <end position="137"/>
    </location>
</feature>
<evidence type="ECO:0000256" key="3">
    <source>
        <dbReference type="SAM" id="SignalP"/>
    </source>
</evidence>
<dbReference type="EMBL" id="LNIX01000011">
    <property type="protein sequence ID" value="OXA48568.1"/>
    <property type="molecule type" value="Genomic_DNA"/>
</dbReference>
<gene>
    <name evidence="4" type="ORF">Fcan01_16512</name>
</gene>
<reference evidence="4 5" key="1">
    <citation type="submission" date="2015-12" db="EMBL/GenBank/DDBJ databases">
        <title>The genome of Folsomia candida.</title>
        <authorList>
            <person name="Faddeeva A."/>
            <person name="Derks M.F."/>
            <person name="Anvar Y."/>
            <person name="Smit S."/>
            <person name="Van Straalen N."/>
            <person name="Roelofs D."/>
        </authorList>
    </citation>
    <scope>NUCLEOTIDE SEQUENCE [LARGE SCALE GENOMIC DNA]</scope>
    <source>
        <strain evidence="4 5">VU population</strain>
        <tissue evidence="4">Whole body</tissue>
    </source>
</reference>
<keyword evidence="2" id="KW-0472">Membrane</keyword>
<keyword evidence="2" id="KW-1133">Transmembrane helix</keyword>
<comment type="caution">
    <text evidence="4">The sequence shown here is derived from an EMBL/GenBank/DDBJ whole genome shotgun (WGS) entry which is preliminary data.</text>
</comment>
<keyword evidence="2" id="KW-0812">Transmembrane</keyword>
<protein>
    <submittedName>
        <fullName evidence="4">Uncharacterized protein</fullName>
    </submittedName>
</protein>
<proteinExistence type="predicted"/>
<feature type="coiled-coil region" evidence="1">
    <location>
        <begin position="188"/>
        <end position="215"/>
    </location>
</feature>
<organism evidence="4 5">
    <name type="scientific">Folsomia candida</name>
    <name type="common">Springtail</name>
    <dbReference type="NCBI Taxonomy" id="158441"/>
    <lineage>
        <taxon>Eukaryota</taxon>
        <taxon>Metazoa</taxon>
        <taxon>Ecdysozoa</taxon>
        <taxon>Arthropoda</taxon>
        <taxon>Hexapoda</taxon>
        <taxon>Collembola</taxon>
        <taxon>Entomobryomorpha</taxon>
        <taxon>Isotomoidea</taxon>
        <taxon>Isotomidae</taxon>
        <taxon>Proisotominae</taxon>
        <taxon>Folsomia</taxon>
    </lineage>
</organism>
<evidence type="ECO:0000313" key="4">
    <source>
        <dbReference type="EMBL" id="OXA48568.1"/>
    </source>
</evidence>